<feature type="compositionally biased region" description="Polar residues" evidence="1">
    <location>
        <begin position="666"/>
        <end position="678"/>
    </location>
</feature>
<evidence type="ECO:0000313" key="3">
    <source>
        <dbReference type="EMBL" id="KAJ5092153.1"/>
    </source>
</evidence>
<dbReference type="GeneID" id="81396717"/>
<keyword evidence="4" id="KW-1185">Reference proteome</keyword>
<reference evidence="3" key="2">
    <citation type="journal article" date="2023" name="IMA Fungus">
        <title>Comparative genomic study of the Penicillium genus elucidates a diverse pangenome and 15 lateral gene transfer events.</title>
        <authorList>
            <person name="Petersen C."/>
            <person name="Sorensen T."/>
            <person name="Nielsen M.R."/>
            <person name="Sondergaard T.E."/>
            <person name="Sorensen J.L."/>
            <person name="Fitzpatrick D.A."/>
            <person name="Frisvad J.C."/>
            <person name="Nielsen K.L."/>
        </authorList>
    </citation>
    <scope>NUCLEOTIDE SEQUENCE</scope>
    <source>
        <strain evidence="3">IBT 34128</strain>
    </source>
</reference>
<name>A0A9W9F1X3_9EURO</name>
<dbReference type="RefSeq" id="XP_056510348.1">
    <property type="nucleotide sequence ID" value="XM_056657548.1"/>
</dbReference>
<sequence>MTLRLTSAPVSGVQKRKSTTRPRASPFAAHARRKPASGGASVKPDWGVDDPLPDVGGSHYISETAPVHNVVQAIQYIRTGMFDELPARAGMNSTRIAEVLNLRRSLPPLASVAHVHTLLNAPTQVEREIVELVQTGRVRRLIIPGRGSDAAGLGDCLVLADEWENLVRGNSVLDAAVKEKFLDILKRIGTSSAISQGVFTPDEYRALLRAGFLVSSSSFTQGTLSLASLPNLPEAAVSSASRSEPGANRPVQSDAQARAATLFLSLPNTGTYLRLLGTGRAHLISLLRRSASGEAPLGLLKDRWDGAVETDKSFHMAKRARGEFAGILPGKTKKWKDLYGMQFRWVLEEALGAGLIEMFETGSVGPGIRCLYTADPPHFNVLLNNAPHQTCRSPLYFPSIPSLPPPQSPRAYPPTQFIRTALHEAQQFLAVIPSTFTADPKLRSSPPSAAKVKLLHRWRAAPPQESGEISKEKTEFWVCRQSEHLDSRSENGTASWSEFQTGLRTHHAEHEMEYTPSVTGVERLVEWGEEELGEAKGEIEVDGVRFKDVEMQVNLITHTFHPTALIAPRAFISLTISAAYANDSTSDSQHSQANHTPNGFITLQIPFFCKFSSTPPEIHEKIMSTVSRRAIFAHYASVEQVTLLSAQPSTSAAPSAEVSGPEPVSASGSAQATPTESATAPRRIQWTMATTSDACGSIPQWVQRNWTLGGVPRAVVADVGLFLGWIERRRSRRTWFLSGR</sequence>
<dbReference type="Pfam" id="PF10494">
    <property type="entry name" value="Stk19"/>
    <property type="match status" value="1"/>
</dbReference>
<dbReference type="EMBL" id="JAPMSZ010000009">
    <property type="protein sequence ID" value="KAJ5092153.1"/>
    <property type="molecule type" value="Genomic_DNA"/>
</dbReference>
<dbReference type="GO" id="GO:0016301">
    <property type="term" value="F:kinase activity"/>
    <property type="evidence" value="ECO:0007669"/>
    <property type="project" value="UniProtKB-KW"/>
</dbReference>
<accession>A0A9W9F1X3</accession>
<dbReference type="PANTHER" id="PTHR40370">
    <property type="entry name" value="EXPRESSED PROTEIN"/>
    <property type="match status" value="1"/>
</dbReference>
<dbReference type="Pfam" id="PF11274">
    <property type="entry name" value="DUF3074"/>
    <property type="match status" value="1"/>
</dbReference>
<keyword evidence="3" id="KW-0808">Transferase</keyword>
<dbReference type="OrthoDB" id="3980126at2759"/>
<feature type="domain" description="DUF3074" evidence="2">
    <location>
        <begin position="477"/>
        <end position="726"/>
    </location>
</feature>
<gene>
    <name evidence="3" type="ORF">NUU61_007023</name>
</gene>
<proteinExistence type="predicted"/>
<evidence type="ECO:0000313" key="4">
    <source>
        <dbReference type="Proteomes" id="UP001141434"/>
    </source>
</evidence>
<comment type="caution">
    <text evidence="3">The sequence shown here is derived from an EMBL/GenBank/DDBJ whole genome shotgun (WGS) entry which is preliminary data.</text>
</comment>
<dbReference type="InterPro" id="IPR024500">
    <property type="entry name" value="DUF3074"/>
</dbReference>
<organism evidence="3 4">
    <name type="scientific">Penicillium alfredii</name>
    <dbReference type="NCBI Taxonomy" id="1506179"/>
    <lineage>
        <taxon>Eukaryota</taxon>
        <taxon>Fungi</taxon>
        <taxon>Dikarya</taxon>
        <taxon>Ascomycota</taxon>
        <taxon>Pezizomycotina</taxon>
        <taxon>Eurotiomycetes</taxon>
        <taxon>Eurotiomycetidae</taxon>
        <taxon>Eurotiales</taxon>
        <taxon>Aspergillaceae</taxon>
        <taxon>Penicillium</taxon>
    </lineage>
</organism>
<dbReference type="InterPro" id="IPR018865">
    <property type="entry name" value="STK19-like"/>
</dbReference>
<reference evidence="3" key="1">
    <citation type="submission" date="2022-11" db="EMBL/GenBank/DDBJ databases">
        <authorList>
            <person name="Petersen C."/>
        </authorList>
    </citation>
    <scope>NUCLEOTIDE SEQUENCE</scope>
    <source>
        <strain evidence="3">IBT 34128</strain>
    </source>
</reference>
<protein>
    <submittedName>
        <fullName evidence="3">Serine-threonine protein kinase 19</fullName>
    </submittedName>
</protein>
<dbReference type="AlphaFoldDB" id="A0A9W9F1X3"/>
<evidence type="ECO:0000256" key="1">
    <source>
        <dbReference type="SAM" id="MobiDB-lite"/>
    </source>
</evidence>
<feature type="region of interest" description="Disordered" evidence="1">
    <location>
        <begin position="1"/>
        <end position="49"/>
    </location>
</feature>
<dbReference type="Proteomes" id="UP001141434">
    <property type="component" value="Unassembled WGS sequence"/>
</dbReference>
<keyword evidence="3" id="KW-0418">Kinase</keyword>
<dbReference type="PANTHER" id="PTHR40370:SF1">
    <property type="entry name" value="DUF3074 DOMAIN-CONTAINING PROTEIN"/>
    <property type="match status" value="1"/>
</dbReference>
<feature type="region of interest" description="Disordered" evidence="1">
    <location>
        <begin position="651"/>
        <end position="682"/>
    </location>
</feature>
<evidence type="ECO:0000259" key="2">
    <source>
        <dbReference type="Pfam" id="PF11274"/>
    </source>
</evidence>